<reference evidence="2 3" key="1">
    <citation type="journal article" date="2021" name="Syst. Appl. Microbiol.">
        <title>Persephonella atlantica sp. nov.: How to adapt to physico-chemical gradients in high temperature hydrothermal habitats.</title>
        <authorList>
            <person name="Francois D.X."/>
            <person name="Godfroy A."/>
            <person name="Mathien C."/>
            <person name="Aube J."/>
            <person name="Cathalot C."/>
            <person name="Lesongeur F."/>
            <person name="L'Haridon S."/>
            <person name="Philippon X."/>
            <person name="Roussel E.G."/>
        </authorList>
    </citation>
    <scope>NUCLEOTIDE SEQUENCE [LARGE SCALE GENOMIC DNA]</scope>
    <source>
        <strain evidence="2 3">MO1340</strain>
    </source>
</reference>
<evidence type="ECO:0000313" key="2">
    <source>
        <dbReference type="EMBL" id="MBK3332983.1"/>
    </source>
</evidence>
<evidence type="ECO:0000313" key="3">
    <source>
        <dbReference type="Proteomes" id="UP000772812"/>
    </source>
</evidence>
<dbReference type="RefSeq" id="WP_200674380.1">
    <property type="nucleotide sequence ID" value="NZ_JAACYA010000002.1"/>
</dbReference>
<keyword evidence="1" id="KW-0812">Transmembrane</keyword>
<dbReference type="Proteomes" id="UP000772812">
    <property type="component" value="Unassembled WGS sequence"/>
</dbReference>
<keyword evidence="1" id="KW-0472">Membrane</keyword>
<feature type="transmembrane region" description="Helical" evidence="1">
    <location>
        <begin position="75"/>
        <end position="95"/>
    </location>
</feature>
<sequence>MNPLDLYEGREEFEKKLEKTKEQKLQQVKESIKKYLPHPLDNMLDTPEGTYALIAMAVAIFILFLRLVGMTLRLVSKLLLILSIMAAIYFSYLYFTGSG</sequence>
<proteinExistence type="predicted"/>
<gene>
    <name evidence="2" type="ORF">GWK41_07865</name>
</gene>
<accession>A0ABS1GJ88</accession>
<feature type="transmembrane region" description="Helical" evidence="1">
    <location>
        <begin position="49"/>
        <end position="68"/>
    </location>
</feature>
<comment type="caution">
    <text evidence="2">The sequence shown here is derived from an EMBL/GenBank/DDBJ whole genome shotgun (WGS) entry which is preliminary data.</text>
</comment>
<organism evidence="2 3">
    <name type="scientific">Persephonella atlantica</name>
    <dbReference type="NCBI Taxonomy" id="2699429"/>
    <lineage>
        <taxon>Bacteria</taxon>
        <taxon>Pseudomonadati</taxon>
        <taxon>Aquificota</taxon>
        <taxon>Aquificia</taxon>
        <taxon>Aquificales</taxon>
        <taxon>Hydrogenothermaceae</taxon>
        <taxon>Persephonella</taxon>
    </lineage>
</organism>
<dbReference type="EMBL" id="JAACYA010000002">
    <property type="protein sequence ID" value="MBK3332983.1"/>
    <property type="molecule type" value="Genomic_DNA"/>
</dbReference>
<keyword evidence="3" id="KW-1185">Reference proteome</keyword>
<protein>
    <submittedName>
        <fullName evidence="2">Uncharacterized protein</fullName>
    </submittedName>
</protein>
<name>A0ABS1GJ88_9AQUI</name>
<keyword evidence="1" id="KW-1133">Transmembrane helix</keyword>
<evidence type="ECO:0000256" key="1">
    <source>
        <dbReference type="SAM" id="Phobius"/>
    </source>
</evidence>